<gene>
    <name evidence="2" type="ORF">DU500_02785</name>
</gene>
<dbReference type="EMBL" id="CP031150">
    <property type="protein sequence ID" value="AXG05447.1"/>
    <property type="molecule type" value="Genomic_DNA"/>
</dbReference>
<feature type="transmembrane region" description="Helical" evidence="1">
    <location>
        <begin position="40"/>
        <end position="59"/>
    </location>
</feature>
<protein>
    <submittedName>
        <fullName evidence="2">Uncharacterized protein</fullName>
    </submittedName>
</protein>
<dbReference type="KEGG" id="haj:DU500_02785"/>
<dbReference type="OrthoDB" id="252353at2157"/>
<accession>A0A345DZS5</accession>
<organism evidence="2 3">
    <name type="scientific">Haloplanus rubicundus</name>
    <dbReference type="NCBI Taxonomy" id="1547898"/>
    <lineage>
        <taxon>Archaea</taxon>
        <taxon>Methanobacteriati</taxon>
        <taxon>Methanobacteriota</taxon>
        <taxon>Stenosarchaea group</taxon>
        <taxon>Halobacteria</taxon>
        <taxon>Halobacteriales</taxon>
        <taxon>Haloferacaceae</taxon>
        <taxon>Haloplanus</taxon>
    </lineage>
</organism>
<dbReference type="AlphaFoldDB" id="A0A345DZS5"/>
<dbReference type="Proteomes" id="UP000253273">
    <property type="component" value="Chromosome"/>
</dbReference>
<dbReference type="InterPro" id="IPR014509">
    <property type="entry name" value="YjdF-like"/>
</dbReference>
<sequence>MTSFRSLLVRRRVDAGAAWGVTATLPVAAVVLLRRGEPDWAVFAVLVAGVAVLAGDPGVTVPAELLALSAAPFVVRAAGLLPGVTAFFAAAALTLLVVVVLDVFTSLSMTPRFAAVFVVVATMAVAGLYTAFGWYDSVAHALSASLVAGGGYAVARGVERHSRSVDFDRRFRAAFVVLFVLAIGVGWEILEFASGGLAAVVGGEALLAQYGTADIVNDLVFNAVGAVVVAAGSTARFETLAGRLVGRLDAVVHGGE</sequence>
<feature type="transmembrane region" description="Helical" evidence="1">
    <location>
        <begin position="138"/>
        <end position="155"/>
    </location>
</feature>
<name>A0A345DZS5_9EURY</name>
<feature type="transmembrane region" description="Helical" evidence="1">
    <location>
        <begin position="175"/>
        <end position="199"/>
    </location>
</feature>
<feature type="transmembrane region" description="Helical" evidence="1">
    <location>
        <begin position="15"/>
        <end position="33"/>
    </location>
</feature>
<evidence type="ECO:0000313" key="2">
    <source>
        <dbReference type="EMBL" id="AXG05447.1"/>
    </source>
</evidence>
<dbReference type="Pfam" id="PF09997">
    <property type="entry name" value="DUF2238"/>
    <property type="match status" value="1"/>
</dbReference>
<keyword evidence="1" id="KW-1133">Transmembrane helix</keyword>
<proteinExistence type="predicted"/>
<reference evidence="2 3" key="1">
    <citation type="submission" date="2018-07" db="EMBL/GenBank/DDBJ databases">
        <title>Genome sequences of Haloplanus sp. CBA1113.</title>
        <authorList>
            <person name="Kim Y.B."/>
            <person name="Roh S.W."/>
        </authorList>
    </citation>
    <scope>NUCLEOTIDE SEQUENCE [LARGE SCALE GENOMIC DNA]</scope>
    <source>
        <strain evidence="2 3">CBA1113</strain>
    </source>
</reference>
<feature type="transmembrane region" description="Helical" evidence="1">
    <location>
        <begin position="79"/>
        <end position="101"/>
    </location>
</feature>
<dbReference type="GeneID" id="37282276"/>
<evidence type="ECO:0000256" key="1">
    <source>
        <dbReference type="SAM" id="Phobius"/>
    </source>
</evidence>
<keyword evidence="3" id="KW-1185">Reference proteome</keyword>
<keyword evidence="1" id="KW-0812">Transmembrane</keyword>
<feature type="transmembrane region" description="Helical" evidence="1">
    <location>
        <begin position="113"/>
        <end position="132"/>
    </location>
</feature>
<keyword evidence="1" id="KW-0472">Membrane</keyword>
<evidence type="ECO:0000313" key="3">
    <source>
        <dbReference type="Proteomes" id="UP000253273"/>
    </source>
</evidence>
<dbReference type="RefSeq" id="WP_114584596.1">
    <property type="nucleotide sequence ID" value="NZ_CP031150.1"/>
</dbReference>